<dbReference type="SUPFAM" id="SSF48230">
    <property type="entry name" value="Chondroitin AC/alginate lyase"/>
    <property type="match status" value="1"/>
</dbReference>
<keyword evidence="6" id="KW-0812">Transmembrane</keyword>
<feature type="compositionally biased region" description="Pro residues" evidence="5">
    <location>
        <begin position="83"/>
        <end position="92"/>
    </location>
</feature>
<organism evidence="8 9">
    <name type="scientific">Kribbella karoonensis</name>
    <dbReference type="NCBI Taxonomy" id="324851"/>
    <lineage>
        <taxon>Bacteria</taxon>
        <taxon>Bacillati</taxon>
        <taxon>Actinomycetota</taxon>
        <taxon>Actinomycetes</taxon>
        <taxon>Propionibacteriales</taxon>
        <taxon>Kribbellaceae</taxon>
        <taxon>Kribbella</taxon>
    </lineage>
</organism>
<dbReference type="PANTHER" id="PTHR39210">
    <property type="entry name" value="HEPARIN-SULFATE LYASE"/>
    <property type="match status" value="1"/>
</dbReference>
<feature type="transmembrane region" description="Helical" evidence="6">
    <location>
        <begin position="47"/>
        <end position="67"/>
    </location>
</feature>
<keyword evidence="6" id="KW-0472">Membrane</keyword>
<keyword evidence="3" id="KW-0574">Periplasm</keyword>
<dbReference type="Pfam" id="PF07940">
    <property type="entry name" value="Hepar_II_III_C"/>
    <property type="match status" value="1"/>
</dbReference>
<comment type="caution">
    <text evidence="8">The sequence shown here is derived from an EMBL/GenBank/DDBJ whole genome shotgun (WGS) entry which is preliminary data.</text>
</comment>
<evidence type="ECO:0000256" key="5">
    <source>
        <dbReference type="SAM" id="MobiDB-lite"/>
    </source>
</evidence>
<keyword evidence="9" id="KW-1185">Reference proteome</keyword>
<dbReference type="PANTHER" id="PTHR39210:SF1">
    <property type="entry name" value="HEPARIN-SULFATE LYASE"/>
    <property type="match status" value="1"/>
</dbReference>
<keyword evidence="4" id="KW-0456">Lyase</keyword>
<dbReference type="Gene3D" id="1.50.10.100">
    <property type="entry name" value="Chondroitin AC/alginate lyase"/>
    <property type="match status" value="1"/>
</dbReference>
<name>A0ABN2EBZ8_9ACTN</name>
<evidence type="ECO:0000256" key="4">
    <source>
        <dbReference type="ARBA" id="ARBA00023239"/>
    </source>
</evidence>
<evidence type="ECO:0000256" key="1">
    <source>
        <dbReference type="ARBA" id="ARBA00004418"/>
    </source>
</evidence>
<proteinExistence type="predicted"/>
<protein>
    <recommendedName>
        <fullName evidence="7">Heparinase II/III-like C-terminal domain-containing protein</fullName>
    </recommendedName>
</protein>
<gene>
    <name evidence="8" type="ORF">GCM10009742_59050</name>
</gene>
<dbReference type="Proteomes" id="UP001500190">
    <property type="component" value="Unassembled WGS sequence"/>
</dbReference>
<dbReference type="Gene3D" id="2.70.98.70">
    <property type="match status" value="1"/>
</dbReference>
<keyword evidence="2" id="KW-0732">Signal</keyword>
<reference evidence="8 9" key="1">
    <citation type="journal article" date="2019" name="Int. J. Syst. Evol. Microbiol.">
        <title>The Global Catalogue of Microorganisms (GCM) 10K type strain sequencing project: providing services to taxonomists for standard genome sequencing and annotation.</title>
        <authorList>
            <consortium name="The Broad Institute Genomics Platform"/>
            <consortium name="The Broad Institute Genome Sequencing Center for Infectious Disease"/>
            <person name="Wu L."/>
            <person name="Ma J."/>
        </authorList>
    </citation>
    <scope>NUCLEOTIDE SEQUENCE [LARGE SCALE GENOMIC DNA]</scope>
    <source>
        <strain evidence="8 9">JCM 14304</strain>
    </source>
</reference>
<evidence type="ECO:0000313" key="8">
    <source>
        <dbReference type="EMBL" id="GAA1602900.1"/>
    </source>
</evidence>
<sequence>MTPHGQIHHHTALAFGTGLPEFRYRPELDKGETMPARHLRTRTTLRLTTALLASAAVLAVVLVAPWGGTEPEAAPDPTMSQTPEPPTPPPTTPVRRDVYTCPAYSGIDRTNPLANLYKDTFTWGTTPPTKVGDGRGNINWRLNPDNNPSWYMWLHSLRWLGQGIAAGGRGDKAALQRVSTIARDWVNDNPYSWKSDVGAYESTMHRTNVLICLRQAVLSGLHVGKLPLTYAWLDKALLDHAWFLQKNYSGDWNHGTDESIALFGIGCTLMRSDLKKVAANRLTTAIKTSIDTQGSTNEQSTGYAQFNYALWGRAVDVLRKCGVDPGTTIMARRRELAKWLALATNSLGNLPQLGDSEVVRTVPVTGTVLEYAGTLGARGIRPTQRIGIFDAGYIFGRTGWGETRAFTQESTYSIRFGPSQKLHGHNDHTSITYTSHGRDILIDGGHAGYKADDWRFWARSQFAHNELTVKSATGHPETELVRSSLKATSEFYELHDSPGAGVDRTRDVLVLKDPDLMVVLDRGTSDAEQEYSALWHLPADQQVVVSGNDRAVAARPGDRVKTTLLQIPYRQETTPIEVTSGEQDPIQGWHYRTIDKRQPAPVVKFNRSGENATVLSVIAPTRSNAKVSYTTSWRGDRMLLNLTVDGTTTVVGVAPDGTLQRVK</sequence>
<evidence type="ECO:0000259" key="7">
    <source>
        <dbReference type="Pfam" id="PF07940"/>
    </source>
</evidence>
<keyword evidence="6" id="KW-1133">Transmembrane helix</keyword>
<dbReference type="EMBL" id="BAAAND010000009">
    <property type="protein sequence ID" value="GAA1602900.1"/>
    <property type="molecule type" value="Genomic_DNA"/>
</dbReference>
<feature type="domain" description="Heparinase II/III-like C-terminal" evidence="7">
    <location>
        <begin position="415"/>
        <end position="571"/>
    </location>
</feature>
<evidence type="ECO:0000256" key="3">
    <source>
        <dbReference type="ARBA" id="ARBA00022764"/>
    </source>
</evidence>
<accession>A0ABN2EBZ8</accession>
<evidence type="ECO:0000256" key="6">
    <source>
        <dbReference type="SAM" id="Phobius"/>
    </source>
</evidence>
<evidence type="ECO:0000256" key="2">
    <source>
        <dbReference type="ARBA" id="ARBA00022729"/>
    </source>
</evidence>
<dbReference type="InterPro" id="IPR012480">
    <property type="entry name" value="Hepar_II_III_C"/>
</dbReference>
<feature type="region of interest" description="Disordered" evidence="5">
    <location>
        <begin position="71"/>
        <end position="95"/>
    </location>
</feature>
<evidence type="ECO:0000313" key="9">
    <source>
        <dbReference type="Proteomes" id="UP001500190"/>
    </source>
</evidence>
<comment type="subcellular location">
    <subcellularLocation>
        <location evidence="1">Periplasm</location>
    </subcellularLocation>
</comment>
<dbReference type="InterPro" id="IPR008929">
    <property type="entry name" value="Chondroitin_lyas"/>
</dbReference>